<keyword evidence="1" id="KW-0812">Transmembrane</keyword>
<dbReference type="AlphaFoldDB" id="A0A5J6ZAA4"/>
<accession>A0A5J6ZAA4</accession>
<name>A0A5J6ZAA4_9CORY</name>
<feature type="transmembrane region" description="Helical" evidence="1">
    <location>
        <begin position="59"/>
        <end position="78"/>
    </location>
</feature>
<proteinExistence type="predicted"/>
<evidence type="ECO:0000313" key="2">
    <source>
        <dbReference type="EMBL" id="QFQ02565.1"/>
    </source>
</evidence>
<evidence type="ECO:0000313" key="3">
    <source>
        <dbReference type="Proteomes" id="UP000326711"/>
    </source>
</evidence>
<evidence type="ECO:0000256" key="1">
    <source>
        <dbReference type="SAM" id="Phobius"/>
    </source>
</evidence>
<reference evidence="3" key="1">
    <citation type="submission" date="2019-10" db="EMBL/GenBank/DDBJ databases">
        <title>Complete genome sequence of Corynebacterium urogenitalis DSM 108747, isolated from the genital tract of a cow.</title>
        <authorList>
            <person name="Ruckert C."/>
            <person name="Ballas P."/>
            <person name="Wagener K."/>
            <person name="Drillich M."/>
            <person name="Kaempfer P."/>
            <person name="Busse H.-J."/>
            <person name="Ehling-Schulz M."/>
        </authorList>
    </citation>
    <scope>NUCLEOTIDE SEQUENCE [LARGE SCALE GENOMIC DNA]</scope>
    <source>
        <strain evidence="3">LMM 1652</strain>
    </source>
</reference>
<dbReference type="Proteomes" id="UP000326711">
    <property type="component" value="Chromosome"/>
</dbReference>
<sequence length="146" mass="15427">MASHAKKAEVHANVSTDDVPSAAWGWSALSRRAVAIAGIGGGLFLLGMLFGNHKGNVENIWLIGLAVIVFIGTAFVTLQPKLTQVRTVTARNKPLGHVEPVWTEDQLNGTGVYANLTREERLALNSDGTAAATEIEGSTADKTPAH</sequence>
<keyword evidence="3" id="KW-1185">Reference proteome</keyword>
<dbReference type="RefSeq" id="WP_151903795.1">
    <property type="nucleotide sequence ID" value="NZ_CP045032.1"/>
</dbReference>
<dbReference type="EMBL" id="CP045032">
    <property type="protein sequence ID" value="QFQ02565.1"/>
    <property type="molecule type" value="Genomic_DNA"/>
</dbReference>
<dbReference type="InterPro" id="IPR024341">
    <property type="entry name" value="DUF2631"/>
</dbReference>
<evidence type="ECO:0008006" key="4">
    <source>
        <dbReference type="Google" id="ProtNLM"/>
    </source>
</evidence>
<keyword evidence="1" id="KW-0472">Membrane</keyword>
<dbReference type="OrthoDB" id="3401220at2"/>
<feature type="transmembrane region" description="Helical" evidence="1">
    <location>
        <begin position="33"/>
        <end position="53"/>
    </location>
</feature>
<organism evidence="2 3">
    <name type="scientific">Corynebacterium urogenitale</name>
    <dbReference type="NCBI Taxonomy" id="2487892"/>
    <lineage>
        <taxon>Bacteria</taxon>
        <taxon>Bacillati</taxon>
        <taxon>Actinomycetota</taxon>
        <taxon>Actinomycetes</taxon>
        <taxon>Mycobacteriales</taxon>
        <taxon>Corynebacteriaceae</taxon>
        <taxon>Corynebacterium</taxon>
    </lineage>
</organism>
<keyword evidence="1" id="KW-1133">Transmembrane helix</keyword>
<protein>
    <recommendedName>
        <fullName evidence="4">DUF2631 domain-containing protein</fullName>
    </recommendedName>
</protein>
<dbReference type="KEGG" id="cuo:CUROG_06010"/>
<gene>
    <name evidence="2" type="ORF">CUROG_06010</name>
</gene>
<dbReference type="Pfam" id="PF10939">
    <property type="entry name" value="DUF2631"/>
    <property type="match status" value="1"/>
</dbReference>